<name>A0A6J4NJ18_9BACT</name>
<reference evidence="1" key="1">
    <citation type="submission" date="2020-02" db="EMBL/GenBank/DDBJ databases">
        <authorList>
            <person name="Meier V. D."/>
        </authorList>
    </citation>
    <scope>NUCLEOTIDE SEQUENCE</scope>
    <source>
        <strain evidence="1">AVDCRST_MAG64</strain>
    </source>
</reference>
<sequence length="178" mass="18411">MSDSPVQVAATAAGGCVVQVVGRATMHHSRAAEELVVQTLGRDPAAAVAIDLSGCTHLDSTFLGSVVGLYQRFNLRAGGDAATDHGAGAPPRLTVHAPPETVKALFGALRLDKIIRADPGPPPAVAGPWVPLDPAPPDPRELSRHVMACHRRLAAADTPARAAFAKIADAMEQELARG</sequence>
<dbReference type="CDD" id="cd07043">
    <property type="entry name" value="STAS_anti-anti-sigma_factors"/>
    <property type="match status" value="1"/>
</dbReference>
<evidence type="ECO:0008006" key="2">
    <source>
        <dbReference type="Google" id="ProtNLM"/>
    </source>
</evidence>
<dbReference type="AlphaFoldDB" id="A0A6J4NJ18"/>
<dbReference type="InterPro" id="IPR036513">
    <property type="entry name" value="STAS_dom_sf"/>
</dbReference>
<dbReference type="Gene3D" id="3.30.750.24">
    <property type="entry name" value="STAS domain"/>
    <property type="match status" value="1"/>
</dbReference>
<proteinExistence type="predicted"/>
<organism evidence="1">
    <name type="scientific">uncultured Phycisphaerae bacterium</name>
    <dbReference type="NCBI Taxonomy" id="904963"/>
    <lineage>
        <taxon>Bacteria</taxon>
        <taxon>Pseudomonadati</taxon>
        <taxon>Planctomycetota</taxon>
        <taxon>Phycisphaerae</taxon>
        <taxon>environmental samples</taxon>
    </lineage>
</organism>
<evidence type="ECO:0000313" key="1">
    <source>
        <dbReference type="EMBL" id="CAA9389230.1"/>
    </source>
</evidence>
<dbReference type="EMBL" id="CADCUQ010000256">
    <property type="protein sequence ID" value="CAA9389230.1"/>
    <property type="molecule type" value="Genomic_DNA"/>
</dbReference>
<protein>
    <recommendedName>
        <fullName evidence="2">STAS domain-containing protein</fullName>
    </recommendedName>
</protein>
<gene>
    <name evidence="1" type="ORF">AVDCRST_MAG64-1099</name>
</gene>
<dbReference type="SUPFAM" id="SSF52091">
    <property type="entry name" value="SpoIIaa-like"/>
    <property type="match status" value="1"/>
</dbReference>
<accession>A0A6J4NJ18</accession>